<evidence type="ECO:0000256" key="2">
    <source>
        <dbReference type="ARBA" id="ARBA00022827"/>
    </source>
</evidence>
<feature type="binding site" evidence="5">
    <location>
        <position position="57"/>
    </location>
    <ligand>
        <name>FAD</name>
        <dbReference type="ChEBI" id="CHEBI:57692"/>
    </ligand>
</feature>
<keyword evidence="3 5" id="KW-0560">Oxidoreductase</keyword>
<keyword evidence="5" id="KW-0547">Nucleotide-binding</keyword>
<evidence type="ECO:0000256" key="1">
    <source>
        <dbReference type="ARBA" id="ARBA00022630"/>
    </source>
</evidence>
<accession>A0A380G1L6</accession>
<feature type="binding site" evidence="5">
    <location>
        <position position="305"/>
    </location>
    <ligand>
        <name>FAD</name>
        <dbReference type="ChEBI" id="CHEBI:57692"/>
    </ligand>
</feature>
<comment type="subunit">
    <text evidence="5">Monomer.</text>
</comment>
<gene>
    <name evidence="7" type="ORF">NCTC13830_02433</name>
</gene>
<comment type="cofactor">
    <cofactor evidence="5">
        <name>FAD</name>
        <dbReference type="ChEBI" id="CHEBI:57692"/>
    </cofactor>
</comment>
<dbReference type="PRINTS" id="PR00420">
    <property type="entry name" value="RNGMNOXGNASE"/>
</dbReference>
<evidence type="ECO:0000256" key="3">
    <source>
        <dbReference type="ARBA" id="ARBA00023002"/>
    </source>
</evidence>
<keyword evidence="1 5" id="KW-0285">Flavoprotein</keyword>
<dbReference type="GO" id="GO:0004497">
    <property type="term" value="F:monooxygenase activity"/>
    <property type="evidence" value="ECO:0007669"/>
    <property type="project" value="UniProtKB-UniRule"/>
</dbReference>
<dbReference type="Pfam" id="PF01494">
    <property type="entry name" value="FAD_binding_3"/>
    <property type="match status" value="1"/>
</dbReference>
<sequence>MMSELNKDVEVKEPVTIIGGGIGGLTLARVLYVNGIPSKVYEADASPEARTQGGQLDIHEYNGQVALEKANLMDEFNSIIHEGADAARIVDENGELLLDVPADEDNGRPEVLRGDLRQILLNSLPDETIEWNKKVDHVEEIQNGQYRVVFRDDSEVTTSKLIGADGAWSKVRKLLTDVTPDYVGTTFIETYLHDVDNKYPETAKLVGQGAMYALAPGKGFVAHRETNNIIHTYIEMNRDLEWIDSIDFSNKQEAIDTIKAEFKGWSPEITALLTEADSDIVARKINALPDKHRWEPKSGVTLIGDAAHLMAPSGEGANLAMLDAAELAEGIAKNYDNIDEVIKEYESRMFPRSEEEQQESHEILDICLGQDSPDRFVKLFKGEL</sequence>
<evidence type="ECO:0000256" key="4">
    <source>
        <dbReference type="ARBA" id="ARBA00023033"/>
    </source>
</evidence>
<feature type="binding site" evidence="5">
    <location>
        <position position="50"/>
    </location>
    <ligand>
        <name>NADPH</name>
        <dbReference type="ChEBI" id="CHEBI:57783"/>
    </ligand>
</feature>
<dbReference type="AlphaFoldDB" id="A0A380G1L6"/>
<organism evidence="7 8">
    <name type="scientific">Staphylococcus petrasii</name>
    <dbReference type="NCBI Taxonomy" id="1276936"/>
    <lineage>
        <taxon>Bacteria</taxon>
        <taxon>Bacillati</taxon>
        <taxon>Bacillota</taxon>
        <taxon>Bacilli</taxon>
        <taxon>Bacillales</taxon>
        <taxon>Staphylococcaceae</taxon>
        <taxon>Staphylococcus</taxon>
    </lineage>
</organism>
<dbReference type="HAMAP" id="MF_00845">
    <property type="entry name" value="TetX_monooxygenase"/>
    <property type="match status" value="1"/>
</dbReference>
<comment type="domain">
    <text evidence="5">Consists of an N-terminal FAD-binding domain with a Rossman fold and a C-terminal substrate-binding domain.</text>
</comment>
<comment type="catalytic activity">
    <reaction evidence="5">
        <text>a tetracycline + NADPH + O2 + H(+) = an 11a-hydroxytetracycline + NADP(+) + H2O</text>
        <dbReference type="Rhea" id="RHEA:61444"/>
        <dbReference type="ChEBI" id="CHEBI:15377"/>
        <dbReference type="ChEBI" id="CHEBI:15378"/>
        <dbReference type="ChEBI" id="CHEBI:15379"/>
        <dbReference type="ChEBI" id="CHEBI:57783"/>
        <dbReference type="ChEBI" id="CHEBI:58349"/>
        <dbReference type="ChEBI" id="CHEBI:144644"/>
        <dbReference type="ChEBI" id="CHEBI:144645"/>
    </reaction>
</comment>
<dbReference type="PANTHER" id="PTHR46972">
    <property type="entry name" value="MONOOXYGENASE ASQM-RELATED"/>
    <property type="match status" value="1"/>
</dbReference>
<feature type="binding site" evidence="5">
    <location>
        <position position="113"/>
    </location>
    <ligand>
        <name>FAD</name>
        <dbReference type="ChEBI" id="CHEBI:57692"/>
    </ligand>
</feature>
<keyword evidence="4 5" id="KW-0503">Monooxygenase</keyword>
<dbReference type="GO" id="GO:0005737">
    <property type="term" value="C:cytoplasm"/>
    <property type="evidence" value="ECO:0007669"/>
    <property type="project" value="UniProtKB-SubCell"/>
</dbReference>
<dbReference type="InterPro" id="IPR002938">
    <property type="entry name" value="FAD-bd"/>
</dbReference>
<dbReference type="InterPro" id="IPR036188">
    <property type="entry name" value="FAD/NAD-bd_sf"/>
</dbReference>
<evidence type="ECO:0000259" key="6">
    <source>
        <dbReference type="Pfam" id="PF01494"/>
    </source>
</evidence>
<name>A0A380G1L6_9STAP</name>
<dbReference type="GO" id="GO:0046677">
    <property type="term" value="P:response to antibiotic"/>
    <property type="evidence" value="ECO:0007669"/>
    <property type="project" value="InterPro"/>
</dbReference>
<dbReference type="EMBL" id="UHDO01000001">
    <property type="protein sequence ID" value="SUM45039.1"/>
    <property type="molecule type" value="Genomic_DNA"/>
</dbReference>
<comment type="subcellular location">
    <subcellularLocation>
        <location evidence="5">Cytoplasm</location>
    </subcellularLocation>
</comment>
<dbReference type="EC" id="1.14.13.-" evidence="5"/>
<dbReference type="GO" id="GO:0071949">
    <property type="term" value="F:FAD binding"/>
    <property type="evidence" value="ECO:0007669"/>
    <property type="project" value="InterPro"/>
</dbReference>
<evidence type="ECO:0000256" key="5">
    <source>
        <dbReference type="HAMAP-Rule" id="MF_00845"/>
    </source>
</evidence>
<keyword evidence="2 5" id="KW-0274">FAD</keyword>
<evidence type="ECO:0000313" key="8">
    <source>
        <dbReference type="Proteomes" id="UP000254047"/>
    </source>
</evidence>
<protein>
    <recommendedName>
        <fullName evidence="5">Flavin-dependent monooxygenase</fullName>
    </recommendedName>
    <alternativeName>
        <fullName evidence="5">TetX monooxygenase</fullName>
        <shortName evidence="5">TetX</shortName>
        <ecNumber evidence="5">1.14.13.-</ecNumber>
    </alternativeName>
</protein>
<reference evidence="7 8" key="1">
    <citation type="submission" date="2018-06" db="EMBL/GenBank/DDBJ databases">
        <authorList>
            <consortium name="Pathogen Informatics"/>
            <person name="Doyle S."/>
        </authorList>
    </citation>
    <scope>NUCLEOTIDE SEQUENCE [LARGE SCALE GENOMIC DNA]</scope>
    <source>
        <strain evidence="7 8">NCTC13830</strain>
    </source>
</reference>
<keyword evidence="5" id="KW-0963">Cytoplasm</keyword>
<dbReference type="SUPFAM" id="SSF51905">
    <property type="entry name" value="FAD/NAD(P)-binding domain"/>
    <property type="match status" value="1"/>
</dbReference>
<comment type="function">
    <text evidence="5">An FAD-requiring monooxygenase active on some tetracycline antibiotic derivatives, which leads to their inactivation. Hydroxylates carbon 11a of tetracycline and some analogs.</text>
</comment>
<dbReference type="Gene3D" id="3.50.50.60">
    <property type="entry name" value="FAD/NAD(P)-binding domain"/>
    <property type="match status" value="1"/>
</dbReference>
<comment type="similarity">
    <text evidence="5">Belongs to the aromatic-ring hydroxylase family. TetX subfamily.</text>
</comment>
<proteinExistence type="inferred from homology"/>
<evidence type="ECO:0000313" key="7">
    <source>
        <dbReference type="EMBL" id="SUM45039.1"/>
    </source>
</evidence>
<dbReference type="InterPro" id="IPR043683">
    <property type="entry name" value="TetX_monooxygenase"/>
</dbReference>
<dbReference type="PANTHER" id="PTHR46972:SF1">
    <property type="entry name" value="FAD DEPENDENT OXIDOREDUCTASE DOMAIN-CONTAINING PROTEIN"/>
    <property type="match status" value="1"/>
</dbReference>
<keyword evidence="5" id="KW-0521">NADP</keyword>
<feature type="domain" description="FAD-binding" evidence="6">
    <location>
        <begin position="14"/>
        <end position="354"/>
    </location>
</feature>
<dbReference type="Proteomes" id="UP000254047">
    <property type="component" value="Unassembled WGS sequence"/>
</dbReference>